<evidence type="ECO:0000313" key="4">
    <source>
        <dbReference type="Proteomes" id="UP000824969"/>
    </source>
</evidence>
<keyword evidence="4" id="KW-1185">Reference proteome</keyword>
<protein>
    <recommendedName>
        <fullName evidence="2">Cation-transporting P-type ATPase N-terminal domain-containing protein</fullName>
    </recommendedName>
</protein>
<dbReference type="GeneID" id="71775130"/>
<evidence type="ECO:0000259" key="2">
    <source>
        <dbReference type="SMART" id="SM00831"/>
    </source>
</evidence>
<dbReference type="SMART" id="SM00831">
    <property type="entry name" value="Cation_ATPase_N"/>
    <property type="match status" value="1"/>
</dbReference>
<feature type="transmembrane region" description="Helical" evidence="1">
    <location>
        <begin position="92"/>
        <end position="108"/>
    </location>
</feature>
<reference evidence="3 4" key="1">
    <citation type="submission" date="2019-06" db="EMBL/GenBank/DDBJ databases">
        <title>Complete genome sequence of Methanoculleus chikugoensis strain MG62.</title>
        <authorList>
            <person name="Asakawa S."/>
            <person name="Dianou D."/>
        </authorList>
    </citation>
    <scope>NUCLEOTIDE SEQUENCE [LARGE SCALE GENOMIC DNA]</scope>
    <source>
        <strain evidence="3 4">MG62</strain>
    </source>
</reference>
<dbReference type="Pfam" id="PF00690">
    <property type="entry name" value="Cation_ATPase_N"/>
    <property type="match status" value="1"/>
</dbReference>
<dbReference type="InterPro" id="IPR004014">
    <property type="entry name" value="ATPase_P-typ_cation-transptr_N"/>
</dbReference>
<accession>A0ABM7H3M6</accession>
<dbReference type="Pfam" id="PF00122">
    <property type="entry name" value="E1-E2_ATPase"/>
    <property type="match status" value="1"/>
</dbReference>
<feature type="transmembrane region" description="Helical" evidence="1">
    <location>
        <begin position="63"/>
        <end position="86"/>
    </location>
</feature>
<dbReference type="RefSeq" id="WP_244987769.1">
    <property type="nucleotide sequence ID" value="NZ_AP019781.1"/>
</dbReference>
<name>A0ABM7H3M6_9EURY</name>
<dbReference type="EMBL" id="AP019781">
    <property type="protein sequence ID" value="BBL67295.1"/>
    <property type="molecule type" value="Genomic_DNA"/>
</dbReference>
<keyword evidence="1" id="KW-0812">Transmembrane</keyword>
<dbReference type="PANTHER" id="PTHR42861">
    <property type="entry name" value="CALCIUM-TRANSPORTING ATPASE"/>
    <property type="match status" value="1"/>
</dbReference>
<keyword evidence="1" id="KW-1133">Transmembrane helix</keyword>
<dbReference type="InterPro" id="IPR059000">
    <property type="entry name" value="ATPase_P-type_domA"/>
</dbReference>
<keyword evidence="1" id="KW-0472">Membrane</keyword>
<evidence type="ECO:0000256" key="1">
    <source>
        <dbReference type="SAM" id="Phobius"/>
    </source>
</evidence>
<dbReference type="Proteomes" id="UP000824969">
    <property type="component" value="Chromosome"/>
</dbReference>
<sequence>MTALPLTPDRSRTAAWHALPADNVAGQLGSPEEGLSDAEVARRRDIFGENALPKRRPPTVIEVFLRQFMSPLIYVLLAAGIIAILFSDLTDAIFIFIVVLTNAVVGTFQEVKAGRSAAALQRMLESSSRVWRDNREATVPAEDLVPGDRVALESGDRVPADIRILTAQSLAVDESLLTGESHAVGKSPDTVDASLPPADRLNLLYAGSTIMSGRSTGIVVATGQHTEIGQIAETVTTSEAGKPPLVIRIAPWPPGRIRVSPSTWTACRRSTITSPPGAFGFLWWLTVASKAHSL</sequence>
<organism evidence="3 4">
    <name type="scientific">Methanoculleus chikugoensis</name>
    <dbReference type="NCBI Taxonomy" id="118126"/>
    <lineage>
        <taxon>Archaea</taxon>
        <taxon>Methanobacteriati</taxon>
        <taxon>Methanobacteriota</taxon>
        <taxon>Stenosarchaea group</taxon>
        <taxon>Methanomicrobia</taxon>
        <taxon>Methanomicrobiales</taxon>
        <taxon>Methanomicrobiaceae</taxon>
        <taxon>Methanoculleus</taxon>
    </lineage>
</organism>
<proteinExistence type="predicted"/>
<feature type="domain" description="Cation-transporting P-type ATPase N-terminal" evidence="2">
    <location>
        <begin position="15"/>
        <end position="88"/>
    </location>
</feature>
<evidence type="ECO:0000313" key="3">
    <source>
        <dbReference type="EMBL" id="BBL67295.1"/>
    </source>
</evidence>
<gene>
    <name evidence="3" type="ORF">MchiMG62_04760</name>
</gene>